<organism evidence="1 2">
    <name type="scientific">Pseudocohnilembus persalinus</name>
    <name type="common">Ciliate</name>
    <dbReference type="NCBI Taxonomy" id="266149"/>
    <lineage>
        <taxon>Eukaryota</taxon>
        <taxon>Sar</taxon>
        <taxon>Alveolata</taxon>
        <taxon>Ciliophora</taxon>
        <taxon>Intramacronucleata</taxon>
        <taxon>Oligohymenophorea</taxon>
        <taxon>Scuticociliatia</taxon>
        <taxon>Philasterida</taxon>
        <taxon>Pseudocohnilembidae</taxon>
        <taxon>Pseudocohnilembus</taxon>
    </lineage>
</organism>
<comment type="caution">
    <text evidence="1">The sequence shown here is derived from an EMBL/GenBank/DDBJ whole genome shotgun (WGS) entry which is preliminary data.</text>
</comment>
<dbReference type="AlphaFoldDB" id="A0A0V0QJG4"/>
<name>A0A0V0QJG4_PSEPJ</name>
<sequence>MISLNQLQIEQKIKIADPYYLPGYKQNQRNRLLFKQFLKQPLKLEEGQEIPNIQNYQQQQQLKLNNDNINLYNVHSIFNFVLFPTLEYIGTKREQQLAVDKNLQYIQNLQQLNSDGITSGSPEPNGEQDNNKKIISPSIFVWYGKDDVNQLVRTVLKIVFSTPYLTFVGLITLLSPLRLEKIPFVNNLKESWYQNFFPAYIFVE</sequence>
<evidence type="ECO:0000313" key="1">
    <source>
        <dbReference type="EMBL" id="KRX02128.1"/>
    </source>
</evidence>
<dbReference type="Proteomes" id="UP000054937">
    <property type="component" value="Unassembled WGS sequence"/>
</dbReference>
<evidence type="ECO:0000313" key="2">
    <source>
        <dbReference type="Proteomes" id="UP000054937"/>
    </source>
</evidence>
<keyword evidence="2" id="KW-1185">Reference proteome</keyword>
<gene>
    <name evidence="1" type="ORF">PPERSA_06323</name>
</gene>
<reference evidence="1 2" key="1">
    <citation type="journal article" date="2015" name="Sci. Rep.">
        <title>Genome of the facultative scuticociliatosis pathogen Pseudocohnilembus persalinus provides insight into its virulence through horizontal gene transfer.</title>
        <authorList>
            <person name="Xiong J."/>
            <person name="Wang G."/>
            <person name="Cheng J."/>
            <person name="Tian M."/>
            <person name="Pan X."/>
            <person name="Warren A."/>
            <person name="Jiang C."/>
            <person name="Yuan D."/>
            <person name="Miao W."/>
        </authorList>
    </citation>
    <scope>NUCLEOTIDE SEQUENCE [LARGE SCALE GENOMIC DNA]</scope>
    <source>
        <strain evidence="1">36N120E</strain>
    </source>
</reference>
<accession>A0A0V0QJG4</accession>
<protein>
    <submittedName>
        <fullName evidence="1">Uncharacterized protein</fullName>
    </submittedName>
</protein>
<dbReference type="InParanoid" id="A0A0V0QJG4"/>
<dbReference type="EMBL" id="LDAU01000157">
    <property type="protein sequence ID" value="KRX02128.1"/>
    <property type="molecule type" value="Genomic_DNA"/>
</dbReference>
<proteinExistence type="predicted"/>